<reference evidence="6 7" key="1">
    <citation type="submission" date="2019-05" db="EMBL/GenBank/DDBJ databases">
        <title>Pseudomonas sp. SC006 isolated from lettuce that can produce HBGAs.</title>
        <authorList>
            <person name="Wang D."/>
            <person name="Liao N."/>
            <person name="Liu D."/>
            <person name="Zhang Z."/>
            <person name="Zou S."/>
        </authorList>
    </citation>
    <scope>NUCLEOTIDE SEQUENCE [LARGE SCALE GENOMIC DNA]</scope>
    <source>
        <strain evidence="6 7">SC006</strain>
    </source>
</reference>
<feature type="transmembrane region" description="Helical" evidence="5">
    <location>
        <begin position="20"/>
        <end position="41"/>
    </location>
</feature>
<dbReference type="Proteomes" id="UP000309819">
    <property type="component" value="Unassembled WGS sequence"/>
</dbReference>
<comment type="caution">
    <text evidence="6">The sequence shown here is derived from an EMBL/GenBank/DDBJ whole genome shotgun (WGS) entry which is preliminary data.</text>
</comment>
<sequence length="308" mass="34024">MVAPSATPLPPAPKRSALLRWPVLLGALVVIGYGVAVAMHWDDRGVLWLKERFQSQAQRQQSVWLPAYVVDIDAKPLVGMERDEASDLSFNPHTRTLFAVMGKHPFLAELDLQGNLLRKIPLQGWANPEGVAVMEDGRIGIVDERWHDVVVVKVEADTTSLNRDDYPAFDLGASEDSNKGFEGIAWDATRQRLLLGEERPPKLFAINTDGRSLPTGPRVALPSDQLDVRNLSAVAVDPRTGNVLALSAESSLLLELNEQGEQVSFMTLLGGFNGLKDTIPRAEGVTMDDQGNLYMVSEPNLFYRFRKN</sequence>
<protein>
    <submittedName>
        <fullName evidence="6">DNA-binding protein</fullName>
    </submittedName>
</protein>
<comment type="similarity">
    <text evidence="2">Belongs to the YjiK family.</text>
</comment>
<dbReference type="Pfam" id="PF06977">
    <property type="entry name" value="SdiA-regulated"/>
    <property type="match status" value="1"/>
</dbReference>
<dbReference type="GO" id="GO:0003677">
    <property type="term" value="F:DNA binding"/>
    <property type="evidence" value="ECO:0007669"/>
    <property type="project" value="UniProtKB-KW"/>
</dbReference>
<dbReference type="RefSeq" id="WP_138221766.1">
    <property type="nucleotide sequence ID" value="NZ_VAUO01000022.1"/>
</dbReference>
<dbReference type="CDD" id="cd09971">
    <property type="entry name" value="SdiA-regulated"/>
    <property type="match status" value="1"/>
</dbReference>
<evidence type="ECO:0000313" key="7">
    <source>
        <dbReference type="Proteomes" id="UP000309819"/>
    </source>
</evidence>
<dbReference type="AlphaFoldDB" id="A0A5R8YK74"/>
<evidence type="ECO:0000256" key="5">
    <source>
        <dbReference type="SAM" id="Phobius"/>
    </source>
</evidence>
<keyword evidence="5" id="KW-1133">Transmembrane helix</keyword>
<dbReference type="SUPFAM" id="SSF50956">
    <property type="entry name" value="Thermostable phytase (3-phytase)"/>
    <property type="match status" value="1"/>
</dbReference>
<evidence type="ECO:0000313" key="6">
    <source>
        <dbReference type="EMBL" id="TLP53424.1"/>
    </source>
</evidence>
<keyword evidence="5" id="KW-0812">Transmembrane</keyword>
<keyword evidence="3" id="KW-1003">Cell membrane</keyword>
<name>A0A5R8YK74_9PSED</name>
<gene>
    <name evidence="6" type="ORF">FEM01_23090</name>
</gene>
<dbReference type="Gene3D" id="2.120.10.30">
    <property type="entry name" value="TolB, C-terminal domain"/>
    <property type="match status" value="1"/>
</dbReference>
<dbReference type="OrthoDB" id="6080098at2"/>
<dbReference type="InterPro" id="IPR011042">
    <property type="entry name" value="6-blade_b-propeller_TolB-like"/>
</dbReference>
<organism evidence="6 7">
    <name type="scientific">Pseudomonas mosselii</name>
    <dbReference type="NCBI Taxonomy" id="78327"/>
    <lineage>
        <taxon>Bacteria</taxon>
        <taxon>Pseudomonadati</taxon>
        <taxon>Pseudomonadota</taxon>
        <taxon>Gammaproteobacteria</taxon>
        <taxon>Pseudomonadales</taxon>
        <taxon>Pseudomonadaceae</taxon>
        <taxon>Pseudomonas</taxon>
    </lineage>
</organism>
<dbReference type="GO" id="GO:0005886">
    <property type="term" value="C:plasma membrane"/>
    <property type="evidence" value="ECO:0007669"/>
    <property type="project" value="UniProtKB-SubCell"/>
</dbReference>
<evidence type="ECO:0000256" key="3">
    <source>
        <dbReference type="ARBA" id="ARBA00022475"/>
    </source>
</evidence>
<keyword evidence="7" id="KW-1185">Reference proteome</keyword>
<dbReference type="EMBL" id="VAUO01000022">
    <property type="protein sequence ID" value="TLP53424.1"/>
    <property type="molecule type" value="Genomic_DNA"/>
</dbReference>
<keyword evidence="6" id="KW-0238">DNA-binding</keyword>
<evidence type="ECO:0000256" key="2">
    <source>
        <dbReference type="ARBA" id="ARBA00009852"/>
    </source>
</evidence>
<dbReference type="InterPro" id="IPR009722">
    <property type="entry name" value="YjiK/CarP"/>
</dbReference>
<evidence type="ECO:0000256" key="4">
    <source>
        <dbReference type="ARBA" id="ARBA00023136"/>
    </source>
</evidence>
<accession>A0A5R8YK74</accession>
<evidence type="ECO:0000256" key="1">
    <source>
        <dbReference type="ARBA" id="ARBA00004236"/>
    </source>
</evidence>
<proteinExistence type="inferred from homology"/>
<comment type="subcellular location">
    <subcellularLocation>
        <location evidence="1">Cell membrane</location>
    </subcellularLocation>
</comment>
<keyword evidence="4 5" id="KW-0472">Membrane</keyword>